<dbReference type="InterPro" id="IPR013785">
    <property type="entry name" value="Aldolase_TIM"/>
</dbReference>
<dbReference type="InterPro" id="IPR013132">
    <property type="entry name" value="PseI/NeuA/B-like_N"/>
</dbReference>
<gene>
    <name evidence="2" type="ORF">caldi_28170</name>
</gene>
<dbReference type="Pfam" id="PF08666">
    <property type="entry name" value="SAF"/>
    <property type="match status" value="1"/>
</dbReference>
<dbReference type="InterPro" id="IPR036732">
    <property type="entry name" value="AFP_Neu5c_C_sf"/>
</dbReference>
<dbReference type="Pfam" id="PF03102">
    <property type="entry name" value="NeuB"/>
    <property type="match status" value="1"/>
</dbReference>
<dbReference type="InterPro" id="IPR020030">
    <property type="entry name" value="Pseudaminic_synth_PseI"/>
</dbReference>
<dbReference type="CDD" id="cd11615">
    <property type="entry name" value="SAF_NeuB_like"/>
    <property type="match status" value="1"/>
</dbReference>
<proteinExistence type="predicted"/>
<feature type="domain" description="AFP-like" evidence="1">
    <location>
        <begin position="293"/>
        <end position="349"/>
    </location>
</feature>
<dbReference type="PANTHER" id="PTHR42966:SF1">
    <property type="entry name" value="SIALIC ACID SYNTHASE"/>
    <property type="match status" value="1"/>
</dbReference>
<organism evidence="2 3">
    <name type="scientific">Caldinitratiruptor microaerophilus</name>
    <dbReference type="NCBI Taxonomy" id="671077"/>
    <lineage>
        <taxon>Bacteria</taxon>
        <taxon>Bacillati</taxon>
        <taxon>Bacillota</taxon>
        <taxon>Clostridia</taxon>
        <taxon>Eubacteriales</taxon>
        <taxon>Symbiobacteriaceae</taxon>
        <taxon>Caldinitratiruptor</taxon>
    </lineage>
</organism>
<dbReference type="GO" id="GO:0016051">
    <property type="term" value="P:carbohydrate biosynthetic process"/>
    <property type="evidence" value="ECO:0007669"/>
    <property type="project" value="InterPro"/>
</dbReference>
<dbReference type="PANTHER" id="PTHR42966">
    <property type="entry name" value="N-ACETYLNEURAMINATE SYNTHASE"/>
    <property type="match status" value="1"/>
</dbReference>
<dbReference type="Gene3D" id="3.90.1210.10">
    <property type="entry name" value="Antifreeze-like/N-acetylneuraminic acid synthase C-terminal domain"/>
    <property type="match status" value="1"/>
</dbReference>
<reference evidence="2" key="1">
    <citation type="submission" date="2022-03" db="EMBL/GenBank/DDBJ databases">
        <title>Complete genome sequence of Caldinitratiruptor microaerophilus.</title>
        <authorList>
            <person name="Mukaiyama R."/>
            <person name="Nishiyama T."/>
            <person name="Ueda K."/>
        </authorList>
    </citation>
    <scope>NUCLEOTIDE SEQUENCE</scope>
    <source>
        <strain evidence="2">JCM 16183</strain>
    </source>
</reference>
<dbReference type="Proteomes" id="UP001163687">
    <property type="component" value="Chromosome"/>
</dbReference>
<sequence>MNPTVRIGNKVLGQNDYCYVIAEAGANHNRDKGIAFKLIDVAAEAGADAVKFQTYSAETLYSKKTPRFKYLEKVSHKETWELIKEIELPREWQAELAEYARTRGIDFLSTPFDYAAVDELDALGVPAFKIASFELVDLPLIQYAAAKGRPMILSTGMATYGEIEEALAACREVGNGNVILLQCASLYPAPAHLANLRAMVTMRRAFGVPTGFSDHTEGVAVATAAAALGAVVIEKHFTLDRRLPGPDHPFALEPDELRAMVSAIRQVEKALGHGRKEGPAPEEAEMHRLARRSLVAARDLPAGTVLTREMLTVKRPGYGIPPRDISKVVGRRLAVNVEADEVLEWSMFQ</sequence>
<dbReference type="InterPro" id="IPR057736">
    <property type="entry name" value="SAF_PseI/NeuA/NeuB"/>
</dbReference>
<dbReference type="SMART" id="SM00858">
    <property type="entry name" value="SAF"/>
    <property type="match status" value="1"/>
</dbReference>
<evidence type="ECO:0000259" key="1">
    <source>
        <dbReference type="PROSITE" id="PS50844"/>
    </source>
</evidence>
<dbReference type="SUPFAM" id="SSF51269">
    <property type="entry name" value="AFP III-like domain"/>
    <property type="match status" value="1"/>
</dbReference>
<dbReference type="EMBL" id="AP025628">
    <property type="protein sequence ID" value="BDG61727.1"/>
    <property type="molecule type" value="Genomic_DNA"/>
</dbReference>
<dbReference type="GO" id="GO:0047444">
    <property type="term" value="F:N-acylneuraminate-9-phosphate synthase activity"/>
    <property type="evidence" value="ECO:0007669"/>
    <property type="project" value="TreeGrafter"/>
</dbReference>
<protein>
    <submittedName>
        <fullName evidence="2">N-acylneuraminate-9-phosphate synthase</fullName>
    </submittedName>
</protein>
<dbReference type="InterPro" id="IPR051690">
    <property type="entry name" value="PseI-like"/>
</dbReference>
<evidence type="ECO:0000313" key="3">
    <source>
        <dbReference type="Proteomes" id="UP001163687"/>
    </source>
</evidence>
<name>A0AA35CM46_9FIRM</name>
<dbReference type="NCBIfam" id="TIGR03586">
    <property type="entry name" value="PseI"/>
    <property type="match status" value="1"/>
</dbReference>
<dbReference type="PROSITE" id="PS50844">
    <property type="entry name" value="AFP_LIKE"/>
    <property type="match status" value="1"/>
</dbReference>
<keyword evidence="3" id="KW-1185">Reference proteome</keyword>
<dbReference type="KEGG" id="cmic:caldi_28170"/>
<dbReference type="AlphaFoldDB" id="A0AA35CM46"/>
<dbReference type="InterPro" id="IPR006190">
    <property type="entry name" value="SAF_AFP_Neu5Ac"/>
</dbReference>
<evidence type="ECO:0000313" key="2">
    <source>
        <dbReference type="EMBL" id="BDG61727.1"/>
    </source>
</evidence>
<dbReference type="SUPFAM" id="SSF51569">
    <property type="entry name" value="Aldolase"/>
    <property type="match status" value="1"/>
</dbReference>
<dbReference type="InterPro" id="IPR013974">
    <property type="entry name" value="SAF"/>
</dbReference>
<dbReference type="Gene3D" id="3.20.20.70">
    <property type="entry name" value="Aldolase class I"/>
    <property type="match status" value="1"/>
</dbReference>
<accession>A0AA35CM46</accession>